<feature type="domain" description="DNA topoisomerase IB N-terminal" evidence="8">
    <location>
        <begin position="21"/>
        <end position="68"/>
    </location>
</feature>
<dbReference type="GO" id="GO:0003917">
    <property type="term" value="F:DNA topoisomerase type I (single strand cut, ATP-independent) activity"/>
    <property type="evidence" value="ECO:0007669"/>
    <property type="project" value="UniProtKB-EC"/>
</dbReference>
<dbReference type="AlphaFoldDB" id="A0A542ZA76"/>
<dbReference type="InterPro" id="IPR013500">
    <property type="entry name" value="TopoI_cat_euk"/>
</dbReference>
<protein>
    <recommendedName>
        <fullName evidence="3">DNA topoisomerase</fullName>
        <ecNumber evidence="3">5.6.2.1</ecNumber>
    </recommendedName>
</protein>
<dbReference type="InterPro" id="IPR035447">
    <property type="entry name" value="DNA_topo_I_N_sf"/>
</dbReference>
<evidence type="ECO:0000259" key="7">
    <source>
        <dbReference type="Pfam" id="PF01028"/>
    </source>
</evidence>
<evidence type="ECO:0000256" key="2">
    <source>
        <dbReference type="ARBA" id="ARBA00006645"/>
    </source>
</evidence>
<comment type="similarity">
    <text evidence="2">Belongs to the type IB topoisomerase family.</text>
</comment>
<dbReference type="EC" id="5.6.2.1" evidence="3"/>
<evidence type="ECO:0000256" key="3">
    <source>
        <dbReference type="ARBA" id="ARBA00012891"/>
    </source>
</evidence>
<organism evidence="9 10">
    <name type="scientific">Oryzihumus leptocrescens</name>
    <dbReference type="NCBI Taxonomy" id="297536"/>
    <lineage>
        <taxon>Bacteria</taxon>
        <taxon>Bacillati</taxon>
        <taxon>Actinomycetota</taxon>
        <taxon>Actinomycetes</taxon>
        <taxon>Micrococcales</taxon>
        <taxon>Intrasporangiaceae</taxon>
        <taxon>Oryzihumus</taxon>
    </lineage>
</organism>
<evidence type="ECO:0000259" key="8">
    <source>
        <dbReference type="Pfam" id="PF21338"/>
    </source>
</evidence>
<dbReference type="PRINTS" id="PR00416">
    <property type="entry name" value="EUTPISMRASEI"/>
</dbReference>
<evidence type="ECO:0000256" key="4">
    <source>
        <dbReference type="ARBA" id="ARBA00023029"/>
    </source>
</evidence>
<dbReference type="GO" id="GO:0006265">
    <property type="term" value="P:DNA topological change"/>
    <property type="evidence" value="ECO:0007669"/>
    <property type="project" value="InterPro"/>
</dbReference>
<dbReference type="GO" id="GO:0003677">
    <property type="term" value="F:DNA binding"/>
    <property type="evidence" value="ECO:0007669"/>
    <property type="project" value="UniProtKB-KW"/>
</dbReference>
<evidence type="ECO:0000256" key="5">
    <source>
        <dbReference type="ARBA" id="ARBA00023125"/>
    </source>
</evidence>
<dbReference type="InterPro" id="IPR049331">
    <property type="entry name" value="Top1B_N_bact"/>
</dbReference>
<dbReference type="InterPro" id="IPR011010">
    <property type="entry name" value="DNA_brk_join_enz"/>
</dbReference>
<dbReference type="InterPro" id="IPR014711">
    <property type="entry name" value="TopoI_cat_a-hlx-sub_euk"/>
</dbReference>
<evidence type="ECO:0000256" key="6">
    <source>
        <dbReference type="ARBA" id="ARBA00023235"/>
    </source>
</evidence>
<dbReference type="SUPFAM" id="SSF56349">
    <property type="entry name" value="DNA breaking-rejoining enzymes"/>
    <property type="match status" value="1"/>
</dbReference>
<proteinExistence type="inferred from homology"/>
<comment type="caution">
    <text evidence="9">The sequence shown here is derived from an EMBL/GenBank/DDBJ whole genome shotgun (WGS) entry which is preliminary data.</text>
</comment>
<keyword evidence="6 9" id="KW-0413">Isomerase</keyword>
<dbReference type="Pfam" id="PF21338">
    <property type="entry name" value="Top1B_N_bact"/>
    <property type="match status" value="1"/>
</dbReference>
<dbReference type="RefSeq" id="WP_141790466.1">
    <property type="nucleotide sequence ID" value="NZ_BAAAKX010000006.1"/>
</dbReference>
<gene>
    <name evidence="9" type="ORF">FB474_3915</name>
</gene>
<evidence type="ECO:0000256" key="1">
    <source>
        <dbReference type="ARBA" id="ARBA00000213"/>
    </source>
</evidence>
<dbReference type="Pfam" id="PF01028">
    <property type="entry name" value="Topoisom_I"/>
    <property type="match status" value="1"/>
</dbReference>
<name>A0A542ZA76_9MICO</name>
<dbReference type="InterPro" id="IPR001631">
    <property type="entry name" value="TopoI"/>
</dbReference>
<keyword evidence="10" id="KW-1185">Reference proteome</keyword>
<accession>A0A542ZA76</accession>
<sequence length="338" mass="37544">MRLRRSKPDGPGIRRLRRGRGFSYVDASGQAVDPQTRERISSLAIPPAWRDVWISPWPHGHIQAVGTDDAGRRQYLYHEAWHESRNEAKHLRVLTLARGIHTVREAVEADLTARALGRDRVLGVALRMLDYGVFRTGGEAYVQEHGTHGVATLLREHVCLRRGEVVFEYTAKGGLARSVSLRDDKLAAAIRALRRARCDSDRLLVYRDGREWREVHADDVNARFKELAGEDYTVKDLRTWRATVVAAVALAQAGPAASKAARARAERAAMELVAEELGNTPAVARRSYVDPRVVEHFGAGRTIAAALQRLGGDDLMVPEVRQGVERAVVRLLAGQPRG</sequence>
<keyword evidence="4" id="KW-0799">Topoisomerase</keyword>
<keyword evidence="5" id="KW-0238">DNA-binding</keyword>
<dbReference type="Gene3D" id="3.90.15.10">
    <property type="entry name" value="Topoisomerase I, Chain A, domain 3"/>
    <property type="match status" value="1"/>
</dbReference>
<dbReference type="PROSITE" id="PS52038">
    <property type="entry name" value="TOPO_IB_2"/>
    <property type="match status" value="1"/>
</dbReference>
<feature type="domain" description="DNA topoisomerase I catalytic core eukaryotic-type" evidence="7">
    <location>
        <begin position="81"/>
        <end position="285"/>
    </location>
</feature>
<dbReference type="EMBL" id="VFOQ01000002">
    <property type="protein sequence ID" value="TQL57140.1"/>
    <property type="molecule type" value="Genomic_DNA"/>
</dbReference>
<dbReference type="Proteomes" id="UP000319514">
    <property type="component" value="Unassembled WGS sequence"/>
</dbReference>
<comment type="catalytic activity">
    <reaction evidence="1">
        <text>ATP-independent breakage of single-stranded DNA, followed by passage and rejoining.</text>
        <dbReference type="EC" id="5.6.2.1"/>
    </reaction>
</comment>
<evidence type="ECO:0000313" key="10">
    <source>
        <dbReference type="Proteomes" id="UP000319514"/>
    </source>
</evidence>
<dbReference type="OrthoDB" id="9778962at2"/>
<dbReference type="Gene3D" id="1.10.132.120">
    <property type="match status" value="1"/>
</dbReference>
<evidence type="ECO:0000313" key="9">
    <source>
        <dbReference type="EMBL" id="TQL57140.1"/>
    </source>
</evidence>
<dbReference type="SUPFAM" id="SSF55869">
    <property type="entry name" value="DNA topoisomerase I domain"/>
    <property type="match status" value="1"/>
</dbReference>
<dbReference type="Gene3D" id="3.30.66.10">
    <property type="entry name" value="DNA topoisomerase I domain"/>
    <property type="match status" value="1"/>
</dbReference>
<reference evidence="9 10" key="1">
    <citation type="submission" date="2019-06" db="EMBL/GenBank/DDBJ databases">
        <title>Sequencing the genomes of 1000 actinobacteria strains.</title>
        <authorList>
            <person name="Klenk H.-P."/>
        </authorList>
    </citation>
    <scope>NUCLEOTIDE SEQUENCE [LARGE SCALE GENOMIC DNA]</scope>
    <source>
        <strain evidence="9 10">DSM 18082</strain>
    </source>
</reference>